<evidence type="ECO:0000256" key="6">
    <source>
        <dbReference type="ARBA" id="ARBA00022556"/>
    </source>
</evidence>
<evidence type="ECO:0000256" key="8">
    <source>
        <dbReference type="ARBA" id="ARBA00022741"/>
    </source>
</evidence>
<keyword evidence="6 13" id="KW-0441">Lipid A biosynthesis</keyword>
<evidence type="ECO:0000256" key="5">
    <source>
        <dbReference type="ARBA" id="ARBA00022516"/>
    </source>
</evidence>
<gene>
    <name evidence="13" type="primary">lpxK</name>
    <name evidence="14" type="ORF">BB934_06610</name>
</gene>
<evidence type="ECO:0000256" key="2">
    <source>
        <dbReference type="ARBA" id="ARBA00004870"/>
    </source>
</evidence>
<dbReference type="OrthoDB" id="9766423at2"/>
<evidence type="ECO:0000256" key="7">
    <source>
        <dbReference type="ARBA" id="ARBA00022679"/>
    </source>
</evidence>
<proteinExistence type="inferred from homology"/>
<keyword evidence="8 13" id="KW-0547">Nucleotide-binding</keyword>
<dbReference type="UniPathway" id="UPA00359">
    <property type="reaction ID" value="UER00482"/>
</dbReference>
<evidence type="ECO:0000256" key="12">
    <source>
        <dbReference type="ARBA" id="ARBA00029757"/>
    </source>
</evidence>
<comment type="pathway">
    <text evidence="2 13">Glycolipid biosynthesis; lipid IV(A) biosynthesis; lipid IV(A) from (3R)-3-hydroxytetradecanoyl-[acyl-carrier-protein] and UDP-N-acetyl-alpha-D-glucosamine: step 6/6.</text>
</comment>
<dbReference type="HAMAP" id="MF_00409">
    <property type="entry name" value="LpxK"/>
    <property type="match status" value="1"/>
</dbReference>
<dbReference type="SUPFAM" id="SSF52540">
    <property type="entry name" value="P-loop containing nucleoside triphosphate hydrolases"/>
    <property type="match status" value="1"/>
</dbReference>
<keyword evidence="10 13" id="KW-0067">ATP-binding</keyword>
<evidence type="ECO:0000256" key="3">
    <source>
        <dbReference type="ARBA" id="ARBA00012071"/>
    </source>
</evidence>
<feature type="binding site" evidence="13">
    <location>
        <begin position="52"/>
        <end position="59"/>
    </location>
    <ligand>
        <name>ATP</name>
        <dbReference type="ChEBI" id="CHEBI:30616"/>
    </ligand>
</feature>
<sequence>MRAPRFWWQSSPSLQAHLLRPAGILYTSIAAQRMRRRGEKADLPVICIGNFTMGGAGKTPTALAVARMLDAAGESPAFLSRGYGGRLRGPVQVRLKHTASDVGDEPILLSKTARTIISRDRPAGARLSYEMGATVVIMDDGLQNPSLIKDCAVAVVDGATGIGNGLSLPAGPLRAPMDVQWPAVDAVLVIGEGGPGQEVTEEAERRGKRVFQAWLGPTEAARALEGRKVLAFAGIGRPEKFFETLKACGATVEVARPFPDHHPYTASELAALRQDSETRGLLPITTEKDFARIAAVKDAEPWPNLTVLPVRLRIENETGFRNLILRHINERRLRVA</sequence>
<comment type="similarity">
    <text evidence="13">Belongs to the LpxK family.</text>
</comment>
<dbReference type="RefSeq" id="WP_099508938.1">
    <property type="nucleotide sequence ID" value="NZ_CP016616.1"/>
</dbReference>
<evidence type="ECO:0000256" key="1">
    <source>
        <dbReference type="ARBA" id="ARBA00002274"/>
    </source>
</evidence>
<keyword evidence="5 13" id="KW-0444">Lipid biosynthesis</keyword>
<dbReference type="GO" id="GO:0009245">
    <property type="term" value="P:lipid A biosynthetic process"/>
    <property type="evidence" value="ECO:0007669"/>
    <property type="project" value="UniProtKB-UniRule"/>
</dbReference>
<dbReference type="InterPro" id="IPR027417">
    <property type="entry name" value="P-loop_NTPase"/>
</dbReference>
<evidence type="ECO:0000313" key="14">
    <source>
        <dbReference type="EMBL" id="ANY77946.1"/>
    </source>
</evidence>
<dbReference type="EMBL" id="CP016616">
    <property type="protein sequence ID" value="ANY77946.1"/>
    <property type="molecule type" value="Genomic_DNA"/>
</dbReference>
<keyword evidence="7 13" id="KW-0808">Transferase</keyword>
<dbReference type="EC" id="2.7.1.130" evidence="3 13"/>
<organism evidence="14">
    <name type="scientific">Microvirga ossetica</name>
    <dbReference type="NCBI Taxonomy" id="1882682"/>
    <lineage>
        <taxon>Bacteria</taxon>
        <taxon>Pseudomonadati</taxon>
        <taxon>Pseudomonadota</taxon>
        <taxon>Alphaproteobacteria</taxon>
        <taxon>Hyphomicrobiales</taxon>
        <taxon>Methylobacteriaceae</taxon>
        <taxon>Microvirga</taxon>
    </lineage>
</organism>
<dbReference type="NCBIfam" id="TIGR00682">
    <property type="entry name" value="lpxK"/>
    <property type="match status" value="1"/>
</dbReference>
<evidence type="ECO:0000256" key="11">
    <source>
        <dbReference type="ARBA" id="ARBA00023098"/>
    </source>
</evidence>
<evidence type="ECO:0000256" key="13">
    <source>
        <dbReference type="HAMAP-Rule" id="MF_00409"/>
    </source>
</evidence>
<dbReference type="InterPro" id="IPR003758">
    <property type="entry name" value="LpxK"/>
</dbReference>
<dbReference type="AlphaFoldDB" id="A0A1B2ED66"/>
<keyword evidence="11 13" id="KW-0443">Lipid metabolism</keyword>
<evidence type="ECO:0000256" key="10">
    <source>
        <dbReference type="ARBA" id="ARBA00022840"/>
    </source>
</evidence>
<name>A0A1B2ED66_9HYPH</name>
<dbReference type="KEGG" id="moc:BB934_06610"/>
<comment type="catalytic activity">
    <reaction evidence="13">
        <text>a lipid A disaccharide + ATP = a lipid IVA + ADP + H(+)</text>
        <dbReference type="Rhea" id="RHEA:67840"/>
        <dbReference type="ChEBI" id="CHEBI:15378"/>
        <dbReference type="ChEBI" id="CHEBI:30616"/>
        <dbReference type="ChEBI" id="CHEBI:176343"/>
        <dbReference type="ChEBI" id="CHEBI:176425"/>
        <dbReference type="ChEBI" id="CHEBI:456216"/>
        <dbReference type="EC" id="2.7.1.130"/>
    </reaction>
</comment>
<dbReference type="Pfam" id="PF02606">
    <property type="entry name" value="LpxK"/>
    <property type="match status" value="1"/>
</dbReference>
<dbReference type="GO" id="GO:0009244">
    <property type="term" value="P:lipopolysaccharide core region biosynthetic process"/>
    <property type="evidence" value="ECO:0007669"/>
    <property type="project" value="TreeGrafter"/>
</dbReference>
<protein>
    <recommendedName>
        <fullName evidence="4 13">Tetraacyldisaccharide 4'-kinase</fullName>
        <ecNumber evidence="3 13">2.7.1.130</ecNumber>
    </recommendedName>
    <alternativeName>
        <fullName evidence="12 13">Lipid A 4'-kinase</fullName>
    </alternativeName>
</protein>
<dbReference type="PANTHER" id="PTHR42724">
    <property type="entry name" value="TETRAACYLDISACCHARIDE 4'-KINASE"/>
    <property type="match status" value="1"/>
</dbReference>
<dbReference type="GO" id="GO:0009029">
    <property type="term" value="F:lipid-A 4'-kinase activity"/>
    <property type="evidence" value="ECO:0007669"/>
    <property type="project" value="UniProtKB-UniRule"/>
</dbReference>
<dbReference type="PANTHER" id="PTHR42724:SF1">
    <property type="entry name" value="TETRAACYLDISACCHARIDE 4'-KINASE, MITOCHONDRIAL-RELATED"/>
    <property type="match status" value="1"/>
</dbReference>
<comment type="function">
    <text evidence="1 13">Transfers the gamma-phosphate of ATP to the 4'-position of a tetraacyldisaccharide 1-phosphate intermediate (termed DS-1-P) to form tetraacyldisaccharide 1,4'-bis-phosphate (lipid IVA).</text>
</comment>
<evidence type="ECO:0000256" key="9">
    <source>
        <dbReference type="ARBA" id="ARBA00022777"/>
    </source>
</evidence>
<keyword evidence="9 13" id="KW-0418">Kinase</keyword>
<dbReference type="GO" id="GO:0005886">
    <property type="term" value="C:plasma membrane"/>
    <property type="evidence" value="ECO:0007669"/>
    <property type="project" value="TreeGrafter"/>
</dbReference>
<accession>A0A1B2ED66</accession>
<reference evidence="14" key="1">
    <citation type="submission" date="2016-07" db="EMBL/GenBank/DDBJ databases">
        <title>Microvirga ossetica sp. nov. a new species of rhizobia isolated from root nodules of the legume species Vicia alpestris Steven originated from North Ossetia region in the Caucasus.</title>
        <authorList>
            <person name="Safronova V.I."/>
            <person name="Kuznetsova I.G."/>
            <person name="Sazanova A.L."/>
            <person name="Belimov A."/>
            <person name="Andronov E."/>
            <person name="Osledkin Y.S."/>
            <person name="Onishchuk O.P."/>
            <person name="Kurchak O.N."/>
            <person name="Shaposhnikov A.I."/>
            <person name="Willems A."/>
            <person name="Tikhonovich I.A."/>
        </authorList>
    </citation>
    <scope>NUCLEOTIDE SEQUENCE [LARGE SCALE GENOMIC DNA]</scope>
    <source>
        <strain evidence="14">V5/3M</strain>
    </source>
</reference>
<dbReference type="GO" id="GO:0005524">
    <property type="term" value="F:ATP binding"/>
    <property type="evidence" value="ECO:0007669"/>
    <property type="project" value="UniProtKB-UniRule"/>
</dbReference>
<evidence type="ECO:0000256" key="4">
    <source>
        <dbReference type="ARBA" id="ARBA00016436"/>
    </source>
</evidence>